<sequence length="66" mass="7362">MVKALSARFYFVVVDDEGKERMKSRSISGLSINAPDQDVVLLGEAYGALKNENYFAVEKNVTHVIK</sequence>
<evidence type="ECO:0000313" key="2">
    <source>
        <dbReference type="EMBL" id="CAD2076518.1"/>
    </source>
</evidence>
<comment type="caution">
    <text evidence="2">The sequence shown here is derived from an EMBL/GenBank/DDBJ whole genome shotgun (WGS) entry which is preliminary data.</text>
</comment>
<evidence type="ECO:0000259" key="1">
    <source>
        <dbReference type="Pfam" id="PF07872"/>
    </source>
</evidence>
<organism evidence="2 3">
    <name type="scientific">Phocicoccus schoeneichii</name>
    <dbReference type="NCBI Taxonomy" id="1812261"/>
    <lineage>
        <taxon>Bacteria</taxon>
        <taxon>Bacillati</taxon>
        <taxon>Bacillota</taxon>
        <taxon>Bacilli</taxon>
        <taxon>Bacillales</taxon>
        <taxon>Salinicoccaceae</taxon>
        <taxon>Phocicoccus</taxon>
    </lineage>
</organism>
<gene>
    <name evidence="2" type="ORF">JEOSCH030_01092</name>
</gene>
<reference evidence="2 3" key="1">
    <citation type="submission" date="2020-07" db="EMBL/GenBank/DDBJ databases">
        <authorList>
            <person name="Criscuolo A."/>
        </authorList>
    </citation>
    <scope>NUCLEOTIDE SEQUENCE [LARGE SCALE GENOMIC DNA]</scope>
    <source>
        <strain evidence="3">CIP 111030</strain>
    </source>
</reference>
<dbReference type="AlphaFoldDB" id="A0A6V7RFI8"/>
<dbReference type="Proteomes" id="UP000521032">
    <property type="component" value="Unassembled WGS sequence"/>
</dbReference>
<dbReference type="EMBL" id="CAJEWE010000010">
    <property type="protein sequence ID" value="CAD2076518.1"/>
    <property type="molecule type" value="Genomic_DNA"/>
</dbReference>
<name>A0A6V7RFI8_9BACL</name>
<keyword evidence="3" id="KW-1185">Reference proteome</keyword>
<accession>A0A6V7RFI8</accession>
<evidence type="ECO:0000313" key="3">
    <source>
        <dbReference type="Proteomes" id="UP000521032"/>
    </source>
</evidence>
<feature type="domain" description="DUF1659" evidence="1">
    <location>
        <begin position="5"/>
        <end position="65"/>
    </location>
</feature>
<proteinExistence type="predicted"/>
<dbReference type="InterPro" id="IPR012454">
    <property type="entry name" value="DUF1659"/>
</dbReference>
<protein>
    <recommendedName>
        <fullName evidence="1">DUF1659 domain-containing protein</fullName>
    </recommendedName>
</protein>
<dbReference type="Pfam" id="PF07872">
    <property type="entry name" value="DUF1659"/>
    <property type="match status" value="1"/>
</dbReference>
<dbReference type="RefSeq" id="WP_186087335.1">
    <property type="nucleotide sequence ID" value="NZ_BMDB01000001.1"/>
</dbReference>